<evidence type="ECO:0000313" key="2">
    <source>
        <dbReference type="Proteomes" id="UP000030675"/>
    </source>
</evidence>
<reference evidence="2" key="1">
    <citation type="submission" date="2012-12" db="EMBL/GenBank/DDBJ databases">
        <title>Genome Sequence of Photobacterium leiognathi lrivu.4.1.</title>
        <authorList>
            <person name="Urbanczyk H."/>
            <person name="Ogura Y."/>
            <person name="Hayashi T."/>
            <person name="Dunlap P.V."/>
        </authorList>
    </citation>
    <scope>NUCLEOTIDE SEQUENCE [LARGE SCALE GENOMIC DNA]</scope>
    <source>
        <strain evidence="2">lrivu.4.1</strain>
    </source>
</reference>
<accession>V5F163</accession>
<organism evidence="1 2">
    <name type="scientific">Photobacterium leiognathi lrivu.4.1</name>
    <dbReference type="NCBI Taxonomy" id="1248232"/>
    <lineage>
        <taxon>Bacteria</taxon>
        <taxon>Pseudomonadati</taxon>
        <taxon>Pseudomonadota</taxon>
        <taxon>Gammaproteobacteria</taxon>
        <taxon>Vibrionales</taxon>
        <taxon>Vibrionaceae</taxon>
        <taxon>Photobacterium</taxon>
    </lineage>
</organism>
<protein>
    <submittedName>
        <fullName evidence="1">Uncharacterized protein</fullName>
    </submittedName>
</protein>
<sequence length="73" mass="8397">MIELALPKKHSPELKKKAESALRKLAAGLLNGRKSKKHGDITFQLSLTERMILKDNVAYVFSKHSEYEKFLNR</sequence>
<dbReference type="RefSeq" id="WP_023931056.1">
    <property type="nucleotide sequence ID" value="NZ_DF196808.1"/>
</dbReference>
<evidence type="ECO:0000313" key="1">
    <source>
        <dbReference type="EMBL" id="GAD28523.1"/>
    </source>
</evidence>
<dbReference type="AlphaFoldDB" id="V5F163"/>
<dbReference type="EMBL" id="DF196808">
    <property type="protein sequence ID" value="GAD28523.1"/>
    <property type="molecule type" value="Genomic_DNA"/>
</dbReference>
<dbReference type="HOGENOM" id="CLU_2701573_0_0_6"/>
<name>V5F163_PHOLE</name>
<dbReference type="Proteomes" id="UP000030675">
    <property type="component" value="Unassembled WGS sequence"/>
</dbReference>
<gene>
    <name evidence="1" type="ORF">PLEI_0163</name>
</gene>
<proteinExistence type="predicted"/>